<dbReference type="InterPro" id="IPR042201">
    <property type="entry name" value="FH2_Formin_sf"/>
</dbReference>
<evidence type="ECO:0000259" key="3">
    <source>
        <dbReference type="PROSITE" id="PS50061"/>
    </source>
</evidence>
<dbReference type="PANTHER" id="PTHR45857:SF4">
    <property type="entry name" value="FORMIN-LIKE PROTEIN"/>
    <property type="match status" value="1"/>
</dbReference>
<dbReference type="Proteomes" id="UP000663845">
    <property type="component" value="Unassembled WGS sequence"/>
</dbReference>
<dbReference type="EMBL" id="CAJNOG010000204">
    <property type="protein sequence ID" value="CAF1072169.1"/>
    <property type="molecule type" value="Genomic_DNA"/>
</dbReference>
<dbReference type="EMBL" id="CAJOAZ010001856">
    <property type="protein sequence ID" value="CAF3865778.1"/>
    <property type="molecule type" value="Genomic_DNA"/>
</dbReference>
<dbReference type="InterPro" id="IPR036388">
    <property type="entry name" value="WH-like_DNA-bd_sf"/>
</dbReference>
<dbReference type="GO" id="GO:0051015">
    <property type="term" value="F:actin filament binding"/>
    <property type="evidence" value="ECO:0007669"/>
    <property type="project" value="TreeGrafter"/>
</dbReference>
<evidence type="ECO:0000313" key="7">
    <source>
        <dbReference type="Proteomes" id="UP000663845"/>
    </source>
</evidence>
<dbReference type="PROSITE" id="PS50061">
    <property type="entry name" value="ETS_DOMAIN_3"/>
    <property type="match status" value="1"/>
</dbReference>
<evidence type="ECO:0000313" key="5">
    <source>
        <dbReference type="EMBL" id="CAF1072169.1"/>
    </source>
</evidence>
<proteinExistence type="inferred from homology"/>
<dbReference type="PROSITE" id="PS51444">
    <property type="entry name" value="FH2"/>
    <property type="match status" value="1"/>
</dbReference>
<protein>
    <submittedName>
        <fullName evidence="5">Uncharacterized protein</fullName>
    </submittedName>
</protein>
<name>A0A814M2E9_9BILA</name>
<feature type="domain" description="FH2" evidence="4">
    <location>
        <begin position="295"/>
        <end position="662"/>
    </location>
</feature>
<evidence type="ECO:0000259" key="4">
    <source>
        <dbReference type="PROSITE" id="PS51444"/>
    </source>
</evidence>
<dbReference type="InterPro" id="IPR036390">
    <property type="entry name" value="WH_DNA-bd_sf"/>
</dbReference>
<dbReference type="Gene3D" id="1.20.58.2220">
    <property type="entry name" value="Formin, FH2 domain"/>
    <property type="match status" value="1"/>
</dbReference>
<comment type="similarity">
    <text evidence="1">Belongs to the ETS family.</text>
</comment>
<dbReference type="SUPFAM" id="SSF46785">
    <property type="entry name" value="Winged helix' DNA-binding domain"/>
    <property type="match status" value="1"/>
</dbReference>
<dbReference type="GO" id="GO:0005634">
    <property type="term" value="C:nucleus"/>
    <property type="evidence" value="ECO:0007669"/>
    <property type="project" value="UniProtKB-SubCell"/>
</dbReference>
<dbReference type="Gene3D" id="1.10.10.10">
    <property type="entry name" value="Winged helix-like DNA-binding domain superfamily/Winged helix DNA-binding domain"/>
    <property type="match status" value="1"/>
</dbReference>
<accession>A0A814M2E9</accession>
<organism evidence="5 7">
    <name type="scientific">Adineta steineri</name>
    <dbReference type="NCBI Taxonomy" id="433720"/>
    <lineage>
        <taxon>Eukaryota</taxon>
        <taxon>Metazoa</taxon>
        <taxon>Spiralia</taxon>
        <taxon>Gnathifera</taxon>
        <taxon>Rotifera</taxon>
        <taxon>Eurotatoria</taxon>
        <taxon>Bdelloidea</taxon>
        <taxon>Adinetida</taxon>
        <taxon>Adinetidae</taxon>
        <taxon>Adineta</taxon>
    </lineage>
</organism>
<dbReference type="InterPro" id="IPR015425">
    <property type="entry name" value="FH2_Formin"/>
</dbReference>
<feature type="domain" description="ETS" evidence="3">
    <location>
        <begin position="304"/>
        <end position="387"/>
    </location>
</feature>
<dbReference type="PANTHER" id="PTHR45857">
    <property type="entry name" value="FORMIN-LIKE PROTEIN"/>
    <property type="match status" value="1"/>
</dbReference>
<dbReference type="GO" id="GO:0008360">
    <property type="term" value="P:regulation of cell shape"/>
    <property type="evidence" value="ECO:0007669"/>
    <property type="project" value="TreeGrafter"/>
</dbReference>
<dbReference type="GO" id="GO:0005829">
    <property type="term" value="C:cytosol"/>
    <property type="evidence" value="ECO:0007669"/>
    <property type="project" value="TreeGrafter"/>
</dbReference>
<dbReference type="PRINTS" id="PR00454">
    <property type="entry name" value="ETSDOMAIN"/>
</dbReference>
<dbReference type="GO" id="GO:0003700">
    <property type="term" value="F:DNA-binding transcription factor activity"/>
    <property type="evidence" value="ECO:0007669"/>
    <property type="project" value="InterPro"/>
</dbReference>
<dbReference type="InterPro" id="IPR000418">
    <property type="entry name" value="Ets_dom"/>
</dbReference>
<dbReference type="GO" id="GO:0043565">
    <property type="term" value="F:sequence-specific DNA binding"/>
    <property type="evidence" value="ECO:0007669"/>
    <property type="project" value="InterPro"/>
</dbReference>
<dbReference type="AlphaFoldDB" id="A0A814M2E9"/>
<reference evidence="5" key="1">
    <citation type="submission" date="2021-02" db="EMBL/GenBank/DDBJ databases">
        <authorList>
            <person name="Nowell W R."/>
        </authorList>
    </citation>
    <scope>NUCLEOTIDE SEQUENCE</scope>
</reference>
<comment type="caution">
    <text evidence="5">The sequence shown here is derived from an EMBL/GenBank/DDBJ whole genome shotgun (WGS) entry which is preliminary data.</text>
</comment>
<dbReference type="Pfam" id="PF02181">
    <property type="entry name" value="FH2"/>
    <property type="match status" value="1"/>
</dbReference>
<dbReference type="GO" id="GO:0030866">
    <property type="term" value="P:cortical actin cytoskeleton organization"/>
    <property type="evidence" value="ECO:0007669"/>
    <property type="project" value="TreeGrafter"/>
</dbReference>
<dbReference type="GO" id="GO:0016477">
    <property type="term" value="P:cell migration"/>
    <property type="evidence" value="ECO:0007669"/>
    <property type="project" value="TreeGrafter"/>
</dbReference>
<sequence length="662" mass="76708">MSSILPSSNSYDDFNTWSPSIPEYSLQNEFSDDDILAIDLFDNQKPPQNDIVSIPSTPPPSPSNFANYMDKYLRPVPQDCPLPDFSDVDKLVASLFGYKESPQDDLDKYLRPVSQYCQYDDVSNVDKLMTAVFPDKKRLQNSPDYHRISQNRFVPKEVDMEVMQEINQSQLEGGYANRVLIYDQGQSVQCPPVTDGLRFHQGGMNPGPSFNNNQEFNAFMGYEPSYEQNFLDNYDFGTAQIATLDDSNMQVQDESTCDIELTSSSLKTANPIEISQNPQQSGSQRIDRNEWFIVSKVDGKKRPPLLHEFLRRLLDNQKYSHVAQYVDRRKGIFKFHQREEAANLWQHVKARNSDSKMTYDKLARGIRYYYSGGIIRRTAGRFTFRFGIILASIKRSPIEIADAIKNFNSKLNSIELIQHLIQYIPNETEIDAFNQLSIAKEKLSPADRLVYEILLIPYYKERLNTIKFKLIFADNCNLLNAQIRLVNEACTFLNHSSHIKELLEIILSVLNHLNSTPTHRILTLDDLSKVCDLKTPKTRIPIMNIVSQICNDRHSDIFDLKQNYNLVSTASKIDLTIIKYEIEQMKQQSEQIQIWLNKFDDRIDIEKFLFDCQEILHEIFHNYQVTNDQFHKTISYFTKQTTTSVIFLSIFANLIHSLQFKQ</sequence>
<dbReference type="Proteomes" id="UP000663844">
    <property type="component" value="Unassembled WGS sequence"/>
</dbReference>
<gene>
    <name evidence="5" type="ORF">JYZ213_LOCUS19823</name>
    <name evidence="6" type="ORF">OXD698_LOCUS22075</name>
</gene>
<comment type="similarity">
    <text evidence="2">Belongs to the formin homology family.</text>
</comment>
<dbReference type="SMART" id="SM00498">
    <property type="entry name" value="FH2"/>
    <property type="match status" value="1"/>
</dbReference>
<evidence type="ECO:0000256" key="1">
    <source>
        <dbReference type="ARBA" id="ARBA00005562"/>
    </source>
</evidence>
<dbReference type="SMART" id="SM00413">
    <property type="entry name" value="ETS"/>
    <property type="match status" value="1"/>
</dbReference>
<evidence type="ECO:0000313" key="6">
    <source>
        <dbReference type="EMBL" id="CAF3865778.1"/>
    </source>
</evidence>
<dbReference type="InterPro" id="IPR043592">
    <property type="entry name" value="FMNL_animal"/>
</dbReference>
<evidence type="ECO:0000256" key="2">
    <source>
        <dbReference type="ARBA" id="ARBA00023449"/>
    </source>
</evidence>
<dbReference type="SUPFAM" id="SSF101447">
    <property type="entry name" value="Formin homology 2 domain (FH2 domain)"/>
    <property type="match status" value="1"/>
</dbReference>